<keyword evidence="9" id="KW-1185">Reference proteome</keyword>
<dbReference type="EMBL" id="CP129113">
    <property type="protein sequence ID" value="WLV24469.1"/>
    <property type="molecule type" value="Genomic_DNA"/>
</dbReference>
<feature type="transmembrane region" description="Helical" evidence="6">
    <location>
        <begin position="9"/>
        <end position="34"/>
    </location>
</feature>
<feature type="transmembrane region" description="Helical" evidence="6">
    <location>
        <begin position="54"/>
        <end position="75"/>
    </location>
</feature>
<protein>
    <submittedName>
        <fullName evidence="8">RDD family protein</fullName>
    </submittedName>
</protein>
<organism evidence="8 9">
    <name type="scientific">Aciduricibacillus chroicocephali</name>
    <dbReference type="NCBI Taxonomy" id="3054939"/>
    <lineage>
        <taxon>Bacteria</taxon>
        <taxon>Bacillati</taxon>
        <taxon>Bacillota</taxon>
        <taxon>Bacilli</taxon>
        <taxon>Bacillales</taxon>
        <taxon>Bacillaceae</taxon>
        <taxon>Aciduricibacillus</taxon>
    </lineage>
</organism>
<dbReference type="Proteomes" id="UP001180087">
    <property type="component" value="Chromosome"/>
</dbReference>
<dbReference type="Pfam" id="PF06271">
    <property type="entry name" value="RDD"/>
    <property type="match status" value="1"/>
</dbReference>
<reference evidence="8" key="1">
    <citation type="submission" date="2023-06" db="EMBL/GenBank/DDBJ databases">
        <title>A Treasure from Seagulls: Isolation and Description of Aciduricobacillus qingdaonensis gen. nov., sp. nov., a Rare Obligately Uric Acid-utilizing Member in the Family Bacillaceae.</title>
        <authorList>
            <person name="Liu W."/>
            <person name="Wang B."/>
        </authorList>
    </citation>
    <scope>NUCLEOTIDE SEQUENCE</scope>
    <source>
        <strain evidence="8">44XB</strain>
    </source>
</reference>
<evidence type="ECO:0000256" key="6">
    <source>
        <dbReference type="SAM" id="Phobius"/>
    </source>
</evidence>
<evidence type="ECO:0000313" key="8">
    <source>
        <dbReference type="EMBL" id="WLV24469.1"/>
    </source>
</evidence>
<dbReference type="InterPro" id="IPR010432">
    <property type="entry name" value="RDD"/>
</dbReference>
<comment type="subcellular location">
    <subcellularLocation>
        <location evidence="1">Cell membrane</location>
        <topology evidence="1">Multi-pass membrane protein</topology>
    </subcellularLocation>
</comment>
<dbReference type="PANTHER" id="PTHR36115:SF9">
    <property type="entry name" value="LMO1584 PROTEIN"/>
    <property type="match status" value="1"/>
</dbReference>
<evidence type="ECO:0000313" key="9">
    <source>
        <dbReference type="Proteomes" id="UP001180087"/>
    </source>
</evidence>
<feature type="domain" description="RDD" evidence="7">
    <location>
        <begin position="6"/>
        <end position="140"/>
    </location>
</feature>
<evidence type="ECO:0000256" key="5">
    <source>
        <dbReference type="ARBA" id="ARBA00023136"/>
    </source>
</evidence>
<keyword evidence="2" id="KW-1003">Cell membrane</keyword>
<proteinExistence type="predicted"/>
<keyword evidence="5 6" id="KW-0472">Membrane</keyword>
<feature type="transmembrane region" description="Helical" evidence="6">
    <location>
        <begin position="108"/>
        <end position="127"/>
    </location>
</feature>
<sequence>MVTYKPAGFWIRLLAAFLDGIFSNVLAAIVTAIIGEKQMLIGELVDPTGEPIGLPLTSFSVSLLYAIIFIIIFTATHFRGSPGKLICRIQVLNKDMTQIGIGKSIGRYFAQILSAIPLMIGYMIAGWNREKKALHDMICGTRVVYRDEKKEEEPVLYE</sequence>
<dbReference type="RefSeq" id="WP_348027522.1">
    <property type="nucleotide sequence ID" value="NZ_CP129113.1"/>
</dbReference>
<dbReference type="InterPro" id="IPR051791">
    <property type="entry name" value="Pra-immunoreactive"/>
</dbReference>
<evidence type="ECO:0000259" key="7">
    <source>
        <dbReference type="Pfam" id="PF06271"/>
    </source>
</evidence>
<keyword evidence="4 6" id="KW-1133">Transmembrane helix</keyword>
<evidence type="ECO:0000256" key="3">
    <source>
        <dbReference type="ARBA" id="ARBA00022692"/>
    </source>
</evidence>
<dbReference type="PANTHER" id="PTHR36115">
    <property type="entry name" value="PROLINE-RICH ANTIGEN HOMOLOG-RELATED"/>
    <property type="match status" value="1"/>
</dbReference>
<gene>
    <name evidence="8" type="ORF">QR721_12615</name>
</gene>
<keyword evidence="3 6" id="KW-0812">Transmembrane</keyword>
<accession>A0ABY9KV71</accession>
<name>A0ABY9KV71_9BACI</name>
<evidence type="ECO:0000256" key="1">
    <source>
        <dbReference type="ARBA" id="ARBA00004651"/>
    </source>
</evidence>
<evidence type="ECO:0000256" key="2">
    <source>
        <dbReference type="ARBA" id="ARBA00022475"/>
    </source>
</evidence>
<evidence type="ECO:0000256" key="4">
    <source>
        <dbReference type="ARBA" id="ARBA00022989"/>
    </source>
</evidence>